<dbReference type="Pfam" id="PF01433">
    <property type="entry name" value="Peptidase_M1"/>
    <property type="match status" value="1"/>
</dbReference>
<evidence type="ECO:0000256" key="7">
    <source>
        <dbReference type="ARBA" id="ARBA00022670"/>
    </source>
</evidence>
<accession>A0AAN5AM59</accession>
<evidence type="ECO:0000256" key="3">
    <source>
        <dbReference type="ARBA" id="ARBA00010136"/>
    </source>
</evidence>
<keyword evidence="10" id="KW-0862">Zinc</keyword>
<protein>
    <recommendedName>
        <fullName evidence="5">Aminopeptidase N</fullName>
        <ecNumber evidence="4">3.4.11.2</ecNumber>
    </recommendedName>
</protein>
<dbReference type="AlphaFoldDB" id="A0AAN5AM59"/>
<evidence type="ECO:0000256" key="9">
    <source>
        <dbReference type="ARBA" id="ARBA00022801"/>
    </source>
</evidence>
<dbReference type="GO" id="GO:0016020">
    <property type="term" value="C:membrane"/>
    <property type="evidence" value="ECO:0007669"/>
    <property type="project" value="TreeGrafter"/>
</dbReference>
<dbReference type="InterPro" id="IPR001930">
    <property type="entry name" value="Peptidase_M1"/>
</dbReference>
<dbReference type="GO" id="GO:0005615">
    <property type="term" value="C:extracellular space"/>
    <property type="evidence" value="ECO:0007669"/>
    <property type="project" value="TreeGrafter"/>
</dbReference>
<evidence type="ECO:0000256" key="12">
    <source>
        <dbReference type="SAM" id="MobiDB-lite"/>
    </source>
</evidence>
<comment type="catalytic activity">
    <reaction evidence="1">
        <text>Release of an N-terminal amino acid, Xaa-|-Yaa- from a peptide, amide or arylamide. Xaa is preferably Ala, but may be most amino acids including Pro (slow action). When a terminal hydrophobic residue is followed by a prolyl residue, the two may be released as an intact Xaa-Pro dipeptide.</text>
        <dbReference type="EC" id="3.4.11.2"/>
    </reaction>
</comment>
<gene>
    <name evidence="15" type="ORF">PEDI_26330</name>
</gene>
<evidence type="ECO:0000256" key="2">
    <source>
        <dbReference type="ARBA" id="ARBA00001947"/>
    </source>
</evidence>
<dbReference type="InterPro" id="IPR027268">
    <property type="entry name" value="Peptidase_M4/M1_CTD_sf"/>
</dbReference>
<comment type="cofactor">
    <cofactor evidence="2">
        <name>Zn(2+)</name>
        <dbReference type="ChEBI" id="CHEBI:29105"/>
    </cofactor>
</comment>
<dbReference type="InterPro" id="IPR045357">
    <property type="entry name" value="Aminopeptidase_N-like_N"/>
</dbReference>
<sequence length="836" mass="96760">MACKPSSQIPVESPPQADPPMRPIMTIPTEEEVEGKRQPVYHGSREMLHDLLHTRLDLSFDWEQKAVIGEAALDLKAHFYPQKELVLDAVGFEVNWVKLLKGEEWQDVSFENDSLQLTIDLGREYAKEEMLKVRVNYIARPYEVPSEGSDAITDDKGLYFINADGSQPGVPKQIWSQGETQANSKWFPTIDSPNQKSTQEMFLTVDNRYTTLSNGLLVYTRENENGTRTDYWKMDLPHSPYLFMVAIGEFEVAEDQWGDISLRYLMEKEYAPYAKHIFGNTPEMMTFFSDKLDYPFPWPKYDQVVVREYVSGAMENTTASLYMDALNMDTIALNDYNWDFIIAHELFHHWFGDLVTCESWSNLTLNEAFANFCEAEWLGYKYGAAEAAYHNYSELQTYLNEVSSKQVDLIRYRYADKEDMFDAHSYSKGGLILRMLKNYIGEEAFWASLNLYLKDNAFQTVELANLRLAFEKITGQDLNWFFNQWFLASGHPDLGVTENYLPGKLTLTIEQKQNFNTTPLYQLPLRVDIWTNGQKQSHQIWLEDERQDFEFSLSAAPELVLLDPEQLLVGVVEHEKPQTTWEYQYRHAENPVARLSALMNIDEFVPDTLDSELKVYHEALEDSVSYIRDWALNHIPIEGTPDKAQYLKKVAKLAEFDSNNEVRSSAMWVLGEEAPADYRMLFKRNLTYPSYQVRGTALMGYVRSRPEDADETVEEYADAADLNLIVAVASYYAENGKVEKLPWFEEKIDAAQSQELWYLLQYYGELLMNAPESAQREGAERLKNLAINADDEFTRMVAFQSMNFLEFNGLQELMQEVAASENNQKLLRLYDGWNEE</sequence>
<dbReference type="PANTHER" id="PTHR11533">
    <property type="entry name" value="PROTEASE M1 ZINC METALLOPROTEASE"/>
    <property type="match status" value="1"/>
</dbReference>
<dbReference type="PRINTS" id="PR00756">
    <property type="entry name" value="ALADIPTASE"/>
</dbReference>
<evidence type="ECO:0000256" key="10">
    <source>
        <dbReference type="ARBA" id="ARBA00022833"/>
    </source>
</evidence>
<feature type="region of interest" description="Disordered" evidence="12">
    <location>
        <begin position="1"/>
        <end position="23"/>
    </location>
</feature>
<feature type="compositionally biased region" description="Polar residues" evidence="12">
    <location>
        <begin position="1"/>
        <end position="10"/>
    </location>
</feature>
<keyword evidence="9" id="KW-0378">Hydrolase</keyword>
<dbReference type="Gene3D" id="2.60.40.1730">
    <property type="entry name" value="tricorn interacting facor f3 domain"/>
    <property type="match status" value="1"/>
</dbReference>
<keyword evidence="16" id="KW-1185">Reference proteome</keyword>
<evidence type="ECO:0000259" key="13">
    <source>
        <dbReference type="Pfam" id="PF01433"/>
    </source>
</evidence>
<proteinExistence type="inferred from homology"/>
<dbReference type="GO" id="GO:0043171">
    <property type="term" value="P:peptide catabolic process"/>
    <property type="evidence" value="ECO:0007669"/>
    <property type="project" value="TreeGrafter"/>
</dbReference>
<name>A0AAN5AM59_9BACT</name>
<dbReference type="Gene3D" id="1.10.390.10">
    <property type="entry name" value="Neutral Protease Domain 2"/>
    <property type="match status" value="1"/>
</dbReference>
<dbReference type="GO" id="GO:0070006">
    <property type="term" value="F:metalloaminopeptidase activity"/>
    <property type="evidence" value="ECO:0007669"/>
    <property type="project" value="TreeGrafter"/>
</dbReference>
<comment type="caution">
    <text evidence="15">The sequence shown here is derived from an EMBL/GenBank/DDBJ whole genome shotgun (WGS) entry which is preliminary data.</text>
</comment>
<evidence type="ECO:0000256" key="6">
    <source>
        <dbReference type="ARBA" id="ARBA00022438"/>
    </source>
</evidence>
<dbReference type="GO" id="GO:0016285">
    <property type="term" value="F:alanyl aminopeptidase activity"/>
    <property type="evidence" value="ECO:0007669"/>
    <property type="project" value="UniProtKB-EC"/>
</dbReference>
<dbReference type="GO" id="GO:0006508">
    <property type="term" value="P:proteolysis"/>
    <property type="evidence" value="ECO:0007669"/>
    <property type="project" value="UniProtKB-KW"/>
</dbReference>
<evidence type="ECO:0000256" key="4">
    <source>
        <dbReference type="ARBA" id="ARBA00012564"/>
    </source>
</evidence>
<dbReference type="SUPFAM" id="SSF55486">
    <property type="entry name" value="Metalloproteases ('zincins'), catalytic domain"/>
    <property type="match status" value="1"/>
</dbReference>
<evidence type="ECO:0000256" key="5">
    <source>
        <dbReference type="ARBA" id="ARBA00015611"/>
    </source>
</evidence>
<feature type="domain" description="Aminopeptidase N-like N-terminal" evidence="14">
    <location>
        <begin position="53"/>
        <end position="242"/>
    </location>
</feature>
<dbReference type="GO" id="GO:0042277">
    <property type="term" value="F:peptide binding"/>
    <property type="evidence" value="ECO:0007669"/>
    <property type="project" value="TreeGrafter"/>
</dbReference>
<dbReference type="Pfam" id="PF17900">
    <property type="entry name" value="Peptidase_M1_N"/>
    <property type="match status" value="1"/>
</dbReference>
<evidence type="ECO:0000256" key="11">
    <source>
        <dbReference type="ARBA" id="ARBA00023049"/>
    </source>
</evidence>
<dbReference type="SUPFAM" id="SSF63737">
    <property type="entry name" value="Leukotriene A4 hydrolase N-terminal domain"/>
    <property type="match status" value="1"/>
</dbReference>
<dbReference type="GO" id="GO:0005737">
    <property type="term" value="C:cytoplasm"/>
    <property type="evidence" value="ECO:0007669"/>
    <property type="project" value="TreeGrafter"/>
</dbReference>
<dbReference type="EMBL" id="BQKE01000001">
    <property type="protein sequence ID" value="GJM62081.1"/>
    <property type="molecule type" value="Genomic_DNA"/>
</dbReference>
<dbReference type="InterPro" id="IPR014782">
    <property type="entry name" value="Peptidase_M1_dom"/>
</dbReference>
<dbReference type="GO" id="GO:0008270">
    <property type="term" value="F:zinc ion binding"/>
    <property type="evidence" value="ECO:0007669"/>
    <property type="project" value="InterPro"/>
</dbReference>
<evidence type="ECO:0000313" key="15">
    <source>
        <dbReference type="EMBL" id="GJM62081.1"/>
    </source>
</evidence>
<dbReference type="EC" id="3.4.11.2" evidence="4"/>
<dbReference type="InterPro" id="IPR042097">
    <property type="entry name" value="Aminopeptidase_N-like_N_sf"/>
</dbReference>
<feature type="domain" description="Peptidase M1 membrane alanine aminopeptidase" evidence="13">
    <location>
        <begin position="280"/>
        <end position="485"/>
    </location>
</feature>
<evidence type="ECO:0000256" key="1">
    <source>
        <dbReference type="ARBA" id="ARBA00000098"/>
    </source>
</evidence>
<dbReference type="InterPro" id="IPR050344">
    <property type="entry name" value="Peptidase_M1_aminopeptidases"/>
</dbReference>
<feature type="compositionally biased region" description="Pro residues" evidence="12">
    <location>
        <begin position="12"/>
        <end position="22"/>
    </location>
</feature>
<dbReference type="PANTHER" id="PTHR11533:SF174">
    <property type="entry name" value="PUROMYCIN-SENSITIVE AMINOPEPTIDASE-RELATED"/>
    <property type="match status" value="1"/>
</dbReference>
<organism evidence="15 16">
    <name type="scientific">Persicobacter diffluens</name>
    <dbReference type="NCBI Taxonomy" id="981"/>
    <lineage>
        <taxon>Bacteria</taxon>
        <taxon>Pseudomonadati</taxon>
        <taxon>Bacteroidota</taxon>
        <taxon>Cytophagia</taxon>
        <taxon>Cytophagales</taxon>
        <taxon>Persicobacteraceae</taxon>
        <taxon>Persicobacter</taxon>
    </lineage>
</organism>
<evidence type="ECO:0000259" key="14">
    <source>
        <dbReference type="Pfam" id="PF17900"/>
    </source>
</evidence>
<keyword evidence="11" id="KW-0482">Metalloprotease</keyword>
<evidence type="ECO:0000256" key="8">
    <source>
        <dbReference type="ARBA" id="ARBA00022723"/>
    </source>
</evidence>
<comment type="similarity">
    <text evidence="3">Belongs to the peptidase M1 family.</text>
</comment>
<reference evidence="15 16" key="1">
    <citation type="submission" date="2021-12" db="EMBL/GenBank/DDBJ databases">
        <title>Genome sequencing of bacteria with rrn-lacking chromosome and rrn-plasmid.</title>
        <authorList>
            <person name="Anda M."/>
            <person name="Iwasaki W."/>
        </authorList>
    </citation>
    <scope>NUCLEOTIDE SEQUENCE [LARGE SCALE GENOMIC DNA]</scope>
    <source>
        <strain evidence="15 16">NBRC 15940</strain>
    </source>
</reference>
<dbReference type="CDD" id="cd09603">
    <property type="entry name" value="M1_APN_like"/>
    <property type="match status" value="1"/>
</dbReference>
<dbReference type="Proteomes" id="UP001310022">
    <property type="component" value="Unassembled WGS sequence"/>
</dbReference>
<evidence type="ECO:0000313" key="16">
    <source>
        <dbReference type="Proteomes" id="UP001310022"/>
    </source>
</evidence>
<keyword evidence="7" id="KW-0645">Protease</keyword>
<keyword evidence="6" id="KW-0031">Aminopeptidase</keyword>
<keyword evidence="8" id="KW-0479">Metal-binding</keyword>